<sequence length="544" mass="62482">MKKKEIITLLAIIILAVVLRFYRLGTTPPSLYWDEASLGYNAYSILTTGRDEHGEFLPIARFIAFGDYKPPGYIYATVPSIALFGLNEFAVRFPSALAGTLTVLVTYFLVKELFTINKTIKQFNNIAIAALAALLLAISPWHIQFSRAAFEANLATFLSIAGVYLFMKGMKNGKFLVLSFILFAFSMYTFNTHRIFVPLLVLGLAAIYRSQLFAQKRWTVVAIVLGIALVVPQIPFLLSREGRLRFEEVTIFKNLDPVVTANERIARDNNAWWSRILHNRRVQFSLEFAKHYADHFRADFLFVSGDGNPRLGTRDQGIFYPTELPLILAGIYFLIRKKHPAAIILFFWWLVGVIPAATARETPHALRTLNVLPVPQIIASVGAIALYQIVKKKRLYLIVLSISYVLFATSYLHTYFVHYPDKWAGSWQYGYKQMINRVSQMQGDYDQVFITNKYGRPYIYLLFYQGFDPRLFWTTRVAQRDWYGFWTVESFDRYRFGGIPDKSSSQNQKWLIVAAPTELPKEAKRLELVYFPDGEVAFEIGELR</sequence>
<gene>
    <name evidence="10" type="ORF">A2786_03525</name>
</gene>
<comment type="caution">
    <text evidence="10">The sequence shown here is derived from an EMBL/GenBank/DDBJ whole genome shotgun (WGS) entry which is preliminary data.</text>
</comment>
<dbReference type="InterPro" id="IPR050297">
    <property type="entry name" value="LipidA_mod_glycosyltrf_83"/>
</dbReference>
<feature type="transmembrane region" description="Helical" evidence="8">
    <location>
        <begin position="89"/>
        <end position="110"/>
    </location>
</feature>
<feature type="transmembrane region" description="Helical" evidence="8">
    <location>
        <begin position="396"/>
        <end position="417"/>
    </location>
</feature>
<feature type="transmembrane region" description="Helical" evidence="8">
    <location>
        <begin position="371"/>
        <end position="390"/>
    </location>
</feature>
<keyword evidence="3" id="KW-0328">Glycosyltransferase</keyword>
<name>A0A1G1VT26_9BACT</name>
<dbReference type="GO" id="GO:0010041">
    <property type="term" value="P:response to iron(III) ion"/>
    <property type="evidence" value="ECO:0007669"/>
    <property type="project" value="TreeGrafter"/>
</dbReference>
<dbReference type="AlphaFoldDB" id="A0A1G1VT26"/>
<keyword evidence="6 8" id="KW-1133">Transmembrane helix</keyword>
<reference evidence="10 11" key="1">
    <citation type="journal article" date="2016" name="Nat. Commun.">
        <title>Thousands of microbial genomes shed light on interconnected biogeochemical processes in an aquifer system.</title>
        <authorList>
            <person name="Anantharaman K."/>
            <person name="Brown C.T."/>
            <person name="Hug L.A."/>
            <person name="Sharon I."/>
            <person name="Castelle C.J."/>
            <person name="Probst A.J."/>
            <person name="Thomas B.C."/>
            <person name="Singh A."/>
            <person name="Wilkins M.J."/>
            <person name="Karaoz U."/>
            <person name="Brodie E.L."/>
            <person name="Williams K.H."/>
            <person name="Hubbard S.S."/>
            <person name="Banfield J.F."/>
        </authorList>
    </citation>
    <scope>NUCLEOTIDE SEQUENCE [LARGE SCALE GENOMIC DNA]</scope>
</reference>
<evidence type="ECO:0000256" key="1">
    <source>
        <dbReference type="ARBA" id="ARBA00004651"/>
    </source>
</evidence>
<protein>
    <recommendedName>
        <fullName evidence="9">Glycosyltransferase RgtA/B/C/D-like domain-containing protein</fullName>
    </recommendedName>
</protein>
<dbReference type="GO" id="GO:0016763">
    <property type="term" value="F:pentosyltransferase activity"/>
    <property type="evidence" value="ECO:0007669"/>
    <property type="project" value="TreeGrafter"/>
</dbReference>
<evidence type="ECO:0000256" key="6">
    <source>
        <dbReference type="ARBA" id="ARBA00022989"/>
    </source>
</evidence>
<dbReference type="PANTHER" id="PTHR33908:SF3">
    <property type="entry name" value="UNDECAPRENYL PHOSPHATE-ALPHA-4-AMINO-4-DEOXY-L-ARABINOSE ARABINOSYL TRANSFERASE"/>
    <property type="match status" value="1"/>
</dbReference>
<proteinExistence type="predicted"/>
<dbReference type="GO" id="GO:0009103">
    <property type="term" value="P:lipopolysaccharide biosynthetic process"/>
    <property type="evidence" value="ECO:0007669"/>
    <property type="project" value="UniProtKB-ARBA"/>
</dbReference>
<evidence type="ECO:0000256" key="8">
    <source>
        <dbReference type="SAM" id="Phobius"/>
    </source>
</evidence>
<feature type="transmembrane region" description="Helical" evidence="8">
    <location>
        <begin position="341"/>
        <end position="359"/>
    </location>
</feature>
<feature type="transmembrane region" description="Helical" evidence="8">
    <location>
        <begin position="122"/>
        <end position="143"/>
    </location>
</feature>
<dbReference type="Pfam" id="PF13231">
    <property type="entry name" value="PMT_2"/>
    <property type="match status" value="1"/>
</dbReference>
<comment type="subcellular location">
    <subcellularLocation>
        <location evidence="1">Cell membrane</location>
        <topology evidence="1">Multi-pass membrane protein</topology>
    </subcellularLocation>
</comment>
<keyword evidence="5 8" id="KW-0812">Transmembrane</keyword>
<dbReference type="PANTHER" id="PTHR33908">
    <property type="entry name" value="MANNOSYLTRANSFERASE YKCB-RELATED"/>
    <property type="match status" value="1"/>
</dbReference>
<evidence type="ECO:0000256" key="3">
    <source>
        <dbReference type="ARBA" id="ARBA00022676"/>
    </source>
</evidence>
<evidence type="ECO:0000256" key="4">
    <source>
        <dbReference type="ARBA" id="ARBA00022679"/>
    </source>
</evidence>
<feature type="transmembrane region" description="Helical" evidence="8">
    <location>
        <begin position="7"/>
        <end position="25"/>
    </location>
</feature>
<feature type="transmembrane region" description="Helical" evidence="8">
    <location>
        <begin position="175"/>
        <end position="208"/>
    </location>
</feature>
<keyword evidence="2" id="KW-1003">Cell membrane</keyword>
<accession>A0A1G1VT26</accession>
<evidence type="ECO:0000313" key="10">
    <source>
        <dbReference type="EMBL" id="OGY18542.1"/>
    </source>
</evidence>
<keyword evidence="7 8" id="KW-0472">Membrane</keyword>
<feature type="domain" description="Glycosyltransferase RgtA/B/C/D-like" evidence="9">
    <location>
        <begin position="69"/>
        <end position="234"/>
    </location>
</feature>
<feature type="transmembrane region" description="Helical" evidence="8">
    <location>
        <begin position="220"/>
        <end position="238"/>
    </location>
</feature>
<organism evidence="10 11">
    <name type="scientific">Candidatus Chisholmbacteria bacterium RIFCSPHIGHO2_01_FULL_52_32</name>
    <dbReference type="NCBI Taxonomy" id="1797591"/>
    <lineage>
        <taxon>Bacteria</taxon>
        <taxon>Candidatus Chisholmiibacteriota</taxon>
    </lineage>
</organism>
<evidence type="ECO:0000313" key="11">
    <source>
        <dbReference type="Proteomes" id="UP000179233"/>
    </source>
</evidence>
<dbReference type="Proteomes" id="UP000179233">
    <property type="component" value="Unassembled WGS sequence"/>
</dbReference>
<feature type="transmembrane region" description="Helical" evidence="8">
    <location>
        <begin position="149"/>
        <end position="166"/>
    </location>
</feature>
<dbReference type="GO" id="GO:0005886">
    <property type="term" value="C:plasma membrane"/>
    <property type="evidence" value="ECO:0007669"/>
    <property type="project" value="UniProtKB-SubCell"/>
</dbReference>
<dbReference type="InterPro" id="IPR038731">
    <property type="entry name" value="RgtA/B/C-like"/>
</dbReference>
<dbReference type="EMBL" id="MHCJ01000003">
    <property type="protein sequence ID" value="OGY18542.1"/>
    <property type="molecule type" value="Genomic_DNA"/>
</dbReference>
<evidence type="ECO:0000259" key="9">
    <source>
        <dbReference type="Pfam" id="PF13231"/>
    </source>
</evidence>
<evidence type="ECO:0000256" key="2">
    <source>
        <dbReference type="ARBA" id="ARBA00022475"/>
    </source>
</evidence>
<evidence type="ECO:0000256" key="5">
    <source>
        <dbReference type="ARBA" id="ARBA00022692"/>
    </source>
</evidence>
<keyword evidence="4" id="KW-0808">Transferase</keyword>
<evidence type="ECO:0000256" key="7">
    <source>
        <dbReference type="ARBA" id="ARBA00023136"/>
    </source>
</evidence>